<dbReference type="Proteomes" id="UP000835052">
    <property type="component" value="Unassembled WGS sequence"/>
</dbReference>
<comment type="cofactor">
    <cofactor evidence="1">
        <name>Zn(2+)</name>
        <dbReference type="ChEBI" id="CHEBI:29105"/>
    </cofactor>
</comment>
<evidence type="ECO:0000256" key="3">
    <source>
        <dbReference type="ARBA" id="ARBA00008234"/>
    </source>
</evidence>
<evidence type="ECO:0008006" key="14">
    <source>
        <dbReference type="Google" id="ProtNLM"/>
    </source>
</evidence>
<dbReference type="Gene3D" id="3.60.21.10">
    <property type="match status" value="1"/>
</dbReference>
<keyword evidence="13" id="KW-1185">Reference proteome</keyword>
<feature type="domain" description="Sphingomyelin phosphodiesterase C-terminal" evidence="11">
    <location>
        <begin position="311"/>
        <end position="446"/>
    </location>
</feature>
<dbReference type="PANTHER" id="PTHR10340">
    <property type="entry name" value="SPHINGOMYELIN PHOSPHODIESTERASE"/>
    <property type="match status" value="1"/>
</dbReference>
<evidence type="ECO:0000313" key="12">
    <source>
        <dbReference type="EMBL" id="CAD6195385.1"/>
    </source>
</evidence>
<name>A0A8S1HJD1_9PELO</name>
<dbReference type="InterPro" id="IPR004843">
    <property type="entry name" value="Calcineurin-like_PHP"/>
</dbReference>
<dbReference type="Pfam" id="PF00149">
    <property type="entry name" value="Metallophos"/>
    <property type="match status" value="1"/>
</dbReference>
<keyword evidence="5" id="KW-0479">Metal-binding</keyword>
<dbReference type="PANTHER" id="PTHR10340:SF57">
    <property type="entry name" value="METALLOPHOS DOMAIN-CONTAINING PROTEIN"/>
    <property type="match status" value="1"/>
</dbReference>
<proteinExistence type="inferred from homology"/>
<dbReference type="SUPFAM" id="SSF56300">
    <property type="entry name" value="Metallo-dependent phosphatases"/>
    <property type="match status" value="1"/>
</dbReference>
<dbReference type="InterPro" id="IPR045473">
    <property type="entry name" value="ASM_C"/>
</dbReference>
<dbReference type="AlphaFoldDB" id="A0A8S1HJD1"/>
<dbReference type="EMBL" id="CAJGYM010000054">
    <property type="protein sequence ID" value="CAD6195385.1"/>
    <property type="molecule type" value="Genomic_DNA"/>
</dbReference>
<dbReference type="GO" id="GO:0008081">
    <property type="term" value="F:phosphoric diester hydrolase activity"/>
    <property type="evidence" value="ECO:0007669"/>
    <property type="project" value="TreeGrafter"/>
</dbReference>
<evidence type="ECO:0000256" key="9">
    <source>
        <dbReference type="ARBA" id="ARBA00023180"/>
    </source>
</evidence>
<dbReference type="CDD" id="cd00842">
    <property type="entry name" value="MPP_ASMase"/>
    <property type="match status" value="1"/>
</dbReference>
<feature type="domain" description="Calcineurin-like phosphoesterase" evidence="10">
    <location>
        <begin position="34"/>
        <end position="296"/>
    </location>
</feature>
<dbReference type="Pfam" id="PF19272">
    <property type="entry name" value="ASMase_C"/>
    <property type="match status" value="1"/>
</dbReference>
<sequence length="468" mass="53197">MLPNACNPQRIGFQTRRMALRLLILAVAAVDAYTVLHLADFHLDVDYSTKGDASKMCHVGNQTAKATLGSFGDYMCDSPKPLVQHAIDEAKRLFPDPDLLLWTGDNTPHVDGYDWNYVMNAMNTTTTLLFSKFPKTQILPTFGNHDYAPANAFDLSSTLYSRTWDLWSKQLGDQNKATFLSGGYYKLRLKNATAVVLNTNLYYNANKAYGNFTDKTDPAGQFAFMEAELQAAEQCPNRVTDNCTSQVHIIAHIGPGVFERSPNFTWFRPEYNEKFLNLTTRYANSIGWMIFGHHHTDTFHLIKDQLGNVVQLALMAPSVTPWFSDLPGAGANNPSFRTYETDDYGKISDINTYYINLDDLNKNASTPFVFEYSFKQAYGIFGDVTPRKMSDVLENMKKNDSLFQTYINYNSVLWKPAMPQGIYRGAQLCSMEWSDYPRYDDCMKLYSHAAQKFTIPIFSLLFYVLNQL</sequence>
<keyword evidence="7" id="KW-0378">Hydrolase</keyword>
<dbReference type="InterPro" id="IPR029052">
    <property type="entry name" value="Metallo-depent_PP-like"/>
</dbReference>
<evidence type="ECO:0000313" key="13">
    <source>
        <dbReference type="Proteomes" id="UP000835052"/>
    </source>
</evidence>
<evidence type="ECO:0000256" key="2">
    <source>
        <dbReference type="ARBA" id="ARBA00004613"/>
    </source>
</evidence>
<keyword evidence="6" id="KW-0732">Signal</keyword>
<reference evidence="12" key="1">
    <citation type="submission" date="2020-10" db="EMBL/GenBank/DDBJ databases">
        <authorList>
            <person name="Kikuchi T."/>
        </authorList>
    </citation>
    <scope>NUCLEOTIDE SEQUENCE</scope>
    <source>
        <strain evidence="12">NKZ352</strain>
    </source>
</reference>
<dbReference type="GO" id="GO:0046872">
    <property type="term" value="F:metal ion binding"/>
    <property type="evidence" value="ECO:0007669"/>
    <property type="project" value="UniProtKB-KW"/>
</dbReference>
<evidence type="ECO:0000256" key="7">
    <source>
        <dbReference type="ARBA" id="ARBA00022801"/>
    </source>
</evidence>
<evidence type="ECO:0000256" key="8">
    <source>
        <dbReference type="ARBA" id="ARBA00022833"/>
    </source>
</evidence>
<evidence type="ECO:0000259" key="11">
    <source>
        <dbReference type="Pfam" id="PF19272"/>
    </source>
</evidence>
<evidence type="ECO:0000256" key="6">
    <source>
        <dbReference type="ARBA" id="ARBA00022729"/>
    </source>
</evidence>
<dbReference type="GO" id="GO:0005615">
    <property type="term" value="C:extracellular space"/>
    <property type="evidence" value="ECO:0007669"/>
    <property type="project" value="TreeGrafter"/>
</dbReference>
<gene>
    <name evidence="12" type="ORF">CAUJ_LOCUS11304</name>
</gene>
<organism evidence="12 13">
    <name type="scientific">Caenorhabditis auriculariae</name>
    <dbReference type="NCBI Taxonomy" id="2777116"/>
    <lineage>
        <taxon>Eukaryota</taxon>
        <taxon>Metazoa</taxon>
        <taxon>Ecdysozoa</taxon>
        <taxon>Nematoda</taxon>
        <taxon>Chromadorea</taxon>
        <taxon>Rhabditida</taxon>
        <taxon>Rhabditina</taxon>
        <taxon>Rhabditomorpha</taxon>
        <taxon>Rhabditoidea</taxon>
        <taxon>Rhabditidae</taxon>
        <taxon>Peloderinae</taxon>
        <taxon>Caenorhabditis</taxon>
    </lineage>
</organism>
<protein>
    <recommendedName>
        <fullName evidence="14">Calcineurin-like phosphoesterase domain-containing protein</fullName>
    </recommendedName>
</protein>
<comment type="caution">
    <text evidence="12">The sequence shown here is derived from an EMBL/GenBank/DDBJ whole genome shotgun (WGS) entry which is preliminary data.</text>
</comment>
<dbReference type="OrthoDB" id="348678at2759"/>
<evidence type="ECO:0000256" key="1">
    <source>
        <dbReference type="ARBA" id="ARBA00001947"/>
    </source>
</evidence>
<keyword evidence="4" id="KW-0964">Secreted</keyword>
<evidence type="ECO:0000256" key="4">
    <source>
        <dbReference type="ARBA" id="ARBA00022525"/>
    </source>
</evidence>
<dbReference type="InterPro" id="IPR041805">
    <property type="entry name" value="ASMase/PPN1_MPP"/>
</dbReference>
<keyword evidence="8" id="KW-0862">Zinc</keyword>
<accession>A0A8S1HJD1</accession>
<comment type="similarity">
    <text evidence="3">Belongs to the acid sphingomyelinase family.</text>
</comment>
<keyword evidence="9" id="KW-0325">Glycoprotein</keyword>
<evidence type="ECO:0000259" key="10">
    <source>
        <dbReference type="Pfam" id="PF00149"/>
    </source>
</evidence>
<comment type="subcellular location">
    <subcellularLocation>
        <location evidence="2">Secreted</location>
    </subcellularLocation>
</comment>
<evidence type="ECO:0000256" key="5">
    <source>
        <dbReference type="ARBA" id="ARBA00022723"/>
    </source>
</evidence>